<reference evidence="1 2" key="1">
    <citation type="journal article" date="2023" name="Sci. Data">
        <title>Genome assembly of the Korean intertidal mud-creeper Batillaria attramentaria.</title>
        <authorList>
            <person name="Patra A.K."/>
            <person name="Ho P.T."/>
            <person name="Jun S."/>
            <person name="Lee S.J."/>
            <person name="Kim Y."/>
            <person name="Won Y.J."/>
        </authorList>
    </citation>
    <scope>NUCLEOTIDE SEQUENCE [LARGE SCALE GENOMIC DNA]</scope>
    <source>
        <strain evidence="1">Wonlab-2016</strain>
    </source>
</reference>
<keyword evidence="2" id="KW-1185">Reference proteome</keyword>
<organism evidence="1 2">
    <name type="scientific">Batillaria attramentaria</name>
    <dbReference type="NCBI Taxonomy" id="370345"/>
    <lineage>
        <taxon>Eukaryota</taxon>
        <taxon>Metazoa</taxon>
        <taxon>Spiralia</taxon>
        <taxon>Lophotrochozoa</taxon>
        <taxon>Mollusca</taxon>
        <taxon>Gastropoda</taxon>
        <taxon>Caenogastropoda</taxon>
        <taxon>Sorbeoconcha</taxon>
        <taxon>Cerithioidea</taxon>
        <taxon>Batillariidae</taxon>
        <taxon>Batillaria</taxon>
    </lineage>
</organism>
<comment type="caution">
    <text evidence="1">The sequence shown here is derived from an EMBL/GenBank/DDBJ whole genome shotgun (WGS) entry which is preliminary data.</text>
</comment>
<accession>A0ABD0KJA5</accession>
<dbReference type="EMBL" id="JACVVK020000167">
    <property type="protein sequence ID" value="KAK7487283.1"/>
    <property type="molecule type" value="Genomic_DNA"/>
</dbReference>
<evidence type="ECO:0000313" key="1">
    <source>
        <dbReference type="EMBL" id="KAK7487283.1"/>
    </source>
</evidence>
<gene>
    <name evidence="1" type="ORF">BaRGS_00021511</name>
</gene>
<dbReference type="Proteomes" id="UP001519460">
    <property type="component" value="Unassembled WGS sequence"/>
</dbReference>
<name>A0ABD0KJA5_9CAEN</name>
<proteinExistence type="predicted"/>
<evidence type="ECO:0000313" key="2">
    <source>
        <dbReference type="Proteomes" id="UP001519460"/>
    </source>
</evidence>
<protein>
    <submittedName>
        <fullName evidence="1">Uncharacterized protein</fullName>
    </submittedName>
</protein>
<dbReference type="AlphaFoldDB" id="A0ABD0KJA5"/>
<sequence length="96" mass="10749">MSPCFVQAVCRQFRRPLIPTPSQAKITGAAVGTQLSRRLLEQLQILRPRQNVFTVTVDIENDYVPHHIIEGLLSPGGTICRCICQIFSKFTHVTVS</sequence>